<dbReference type="Proteomes" id="UP000472265">
    <property type="component" value="Chromosome 17"/>
</dbReference>
<accession>A0A671TZM6</accession>
<dbReference type="AlphaFoldDB" id="A0A671TZM6"/>
<protein>
    <recommendedName>
        <fullName evidence="8">DDE Tnp4 domain-containing protein</fullName>
    </recommendedName>
</protein>
<dbReference type="Pfam" id="PF13613">
    <property type="entry name" value="HTH_Tnp_4"/>
    <property type="match status" value="1"/>
</dbReference>
<evidence type="ECO:0000313" key="7">
    <source>
        <dbReference type="Proteomes" id="UP000472265"/>
    </source>
</evidence>
<keyword evidence="3" id="KW-0175">Coiled coil</keyword>
<organism evidence="6 7">
    <name type="scientific">Sparus aurata</name>
    <name type="common">Gilthead sea bream</name>
    <dbReference type="NCBI Taxonomy" id="8175"/>
    <lineage>
        <taxon>Eukaryota</taxon>
        <taxon>Metazoa</taxon>
        <taxon>Chordata</taxon>
        <taxon>Craniata</taxon>
        <taxon>Vertebrata</taxon>
        <taxon>Euteleostomi</taxon>
        <taxon>Actinopterygii</taxon>
        <taxon>Neopterygii</taxon>
        <taxon>Teleostei</taxon>
        <taxon>Neoteleostei</taxon>
        <taxon>Acanthomorphata</taxon>
        <taxon>Eupercaria</taxon>
        <taxon>Spariformes</taxon>
        <taxon>Sparidae</taxon>
        <taxon>Sparus</taxon>
    </lineage>
</organism>
<evidence type="ECO:0000313" key="6">
    <source>
        <dbReference type="Ensembl" id="ENSSAUP00010007509.1"/>
    </source>
</evidence>
<evidence type="ECO:0000256" key="3">
    <source>
        <dbReference type="SAM" id="Coils"/>
    </source>
</evidence>
<feature type="coiled-coil region" evidence="3">
    <location>
        <begin position="1"/>
        <end position="35"/>
    </location>
</feature>
<dbReference type="Pfam" id="PF13359">
    <property type="entry name" value="DDE_Tnp_4"/>
    <property type="match status" value="1"/>
</dbReference>
<dbReference type="InParanoid" id="A0A671TZM6"/>
<evidence type="ECO:0000259" key="5">
    <source>
        <dbReference type="Pfam" id="PF13613"/>
    </source>
</evidence>
<dbReference type="InterPro" id="IPR027805">
    <property type="entry name" value="Transposase_HTH_dom"/>
</dbReference>
<dbReference type="InterPro" id="IPR027806">
    <property type="entry name" value="HARBI1_dom"/>
</dbReference>
<dbReference type="PANTHER" id="PTHR23080">
    <property type="entry name" value="THAP DOMAIN PROTEIN"/>
    <property type="match status" value="1"/>
</dbReference>
<dbReference type="GeneTree" id="ENSGT00940000164249"/>
<feature type="domain" description="DDE Tnp4" evidence="4">
    <location>
        <begin position="162"/>
        <end position="321"/>
    </location>
</feature>
<proteinExistence type="predicted"/>
<name>A0A671TZM6_SPAAU</name>
<sequence>MDQLTLQYNQLSDDYKALKSELDATQEENKHLKEQLKQSKFGFDSVKDTNAKLNFFTGLQSLHVFMWLLDIVKRSTLVLKGGLSWENHLLLVLMKVRLGLTNRDLAYRFELPFSTVSKVLRDWIPMLSSIVKPLIMWPSKDAVRANMAKCFKPKFRNCHCIIDCTEIFIERTYNLKARAETWSNYKHQNTIKYLIGITPAGAISFLSSGWGGRASDKVITLDSGFLDKLEHGDEILADRGFLVREDLASVGATLRIPSFTKGKSQLPGSSVDTSRQLSRVRIHVERVIGQLKTFPILNTVIPISQVDMLDDILTICAGLTNLRRTVVARCFQQ</sequence>
<evidence type="ECO:0008006" key="8">
    <source>
        <dbReference type="Google" id="ProtNLM"/>
    </source>
</evidence>
<comment type="cofactor">
    <cofactor evidence="1">
        <name>a divalent metal cation</name>
        <dbReference type="ChEBI" id="CHEBI:60240"/>
    </cofactor>
</comment>
<keyword evidence="2" id="KW-0479">Metal-binding</keyword>
<reference evidence="6" key="2">
    <citation type="submission" date="2025-08" db="UniProtKB">
        <authorList>
            <consortium name="Ensembl"/>
        </authorList>
    </citation>
    <scope>IDENTIFICATION</scope>
</reference>
<feature type="domain" description="Transposase Helix-turn-helix" evidence="5">
    <location>
        <begin position="83"/>
        <end position="127"/>
    </location>
</feature>
<dbReference type="GO" id="GO:0046872">
    <property type="term" value="F:metal ion binding"/>
    <property type="evidence" value="ECO:0007669"/>
    <property type="project" value="UniProtKB-KW"/>
</dbReference>
<reference evidence="6" key="1">
    <citation type="submission" date="2021-04" db="EMBL/GenBank/DDBJ databases">
        <authorList>
            <consortium name="Wellcome Sanger Institute Data Sharing"/>
        </authorList>
    </citation>
    <scope>NUCLEOTIDE SEQUENCE [LARGE SCALE GENOMIC DNA]</scope>
</reference>
<evidence type="ECO:0000256" key="2">
    <source>
        <dbReference type="ARBA" id="ARBA00022723"/>
    </source>
</evidence>
<keyword evidence="7" id="KW-1185">Reference proteome</keyword>
<dbReference type="Ensembl" id="ENSSAUT00010008039.1">
    <property type="protein sequence ID" value="ENSSAUP00010007509.1"/>
    <property type="gene ID" value="ENSSAUG00010003741.1"/>
</dbReference>
<dbReference type="OMA" id="KPLIMWP"/>
<evidence type="ECO:0000259" key="4">
    <source>
        <dbReference type="Pfam" id="PF13359"/>
    </source>
</evidence>
<reference evidence="6" key="3">
    <citation type="submission" date="2025-09" db="UniProtKB">
        <authorList>
            <consortium name="Ensembl"/>
        </authorList>
    </citation>
    <scope>IDENTIFICATION</scope>
</reference>
<evidence type="ECO:0000256" key="1">
    <source>
        <dbReference type="ARBA" id="ARBA00001968"/>
    </source>
</evidence>